<feature type="region of interest" description="Disordered" evidence="3">
    <location>
        <begin position="149"/>
        <end position="191"/>
    </location>
</feature>
<evidence type="ECO:0000256" key="3">
    <source>
        <dbReference type="SAM" id="MobiDB-lite"/>
    </source>
</evidence>
<dbReference type="EMBL" id="CM035432">
    <property type="protein sequence ID" value="KAH7295328.1"/>
    <property type="molecule type" value="Genomic_DNA"/>
</dbReference>
<protein>
    <submittedName>
        <fullName evidence="4">Uncharacterized protein</fullName>
    </submittedName>
</protein>
<feature type="coiled-coil region" evidence="2">
    <location>
        <begin position="347"/>
        <end position="471"/>
    </location>
</feature>
<dbReference type="InterPro" id="IPR026581">
    <property type="entry name" value="TCP10L/CENPJ"/>
</dbReference>
<reference evidence="4 5" key="1">
    <citation type="submission" date="2021-08" db="EMBL/GenBank/DDBJ databases">
        <title>WGS assembly of Ceratopteris richardii.</title>
        <authorList>
            <person name="Marchant D.B."/>
            <person name="Chen G."/>
            <person name="Jenkins J."/>
            <person name="Shu S."/>
            <person name="Leebens-Mack J."/>
            <person name="Grimwood J."/>
            <person name="Schmutz J."/>
            <person name="Soltis P."/>
            <person name="Soltis D."/>
            <person name="Chen Z.-H."/>
        </authorList>
    </citation>
    <scope>NUCLEOTIDE SEQUENCE [LARGE SCALE GENOMIC DNA]</scope>
    <source>
        <strain evidence="4">Whitten #5841</strain>
        <tissue evidence="4">Leaf</tissue>
    </source>
</reference>
<comment type="similarity">
    <text evidence="1">Belongs to the TCP10 family.</text>
</comment>
<feature type="region of interest" description="Disordered" evidence="3">
    <location>
        <begin position="478"/>
        <end position="503"/>
    </location>
</feature>
<name>A0A8T2RIC2_CERRI</name>
<evidence type="ECO:0000313" key="5">
    <source>
        <dbReference type="Proteomes" id="UP000825935"/>
    </source>
</evidence>
<evidence type="ECO:0000256" key="2">
    <source>
        <dbReference type="SAM" id="Coils"/>
    </source>
</evidence>
<organism evidence="4 5">
    <name type="scientific">Ceratopteris richardii</name>
    <name type="common">Triangle waterfern</name>
    <dbReference type="NCBI Taxonomy" id="49495"/>
    <lineage>
        <taxon>Eukaryota</taxon>
        <taxon>Viridiplantae</taxon>
        <taxon>Streptophyta</taxon>
        <taxon>Embryophyta</taxon>
        <taxon>Tracheophyta</taxon>
        <taxon>Polypodiopsida</taxon>
        <taxon>Polypodiidae</taxon>
        <taxon>Polypodiales</taxon>
        <taxon>Pteridineae</taxon>
        <taxon>Pteridaceae</taxon>
        <taxon>Parkerioideae</taxon>
        <taxon>Ceratopteris</taxon>
    </lineage>
</organism>
<dbReference type="AlphaFoldDB" id="A0A8T2RIC2"/>
<feature type="region of interest" description="Disordered" evidence="3">
    <location>
        <begin position="239"/>
        <end position="279"/>
    </location>
</feature>
<evidence type="ECO:0000313" key="4">
    <source>
        <dbReference type="EMBL" id="KAH7295328.1"/>
    </source>
</evidence>
<dbReference type="PANTHER" id="PTHR10331">
    <property type="entry name" value="T COMPLEX PROTEIN 10"/>
    <property type="match status" value="1"/>
</dbReference>
<feature type="compositionally biased region" description="Basic and acidic residues" evidence="3">
    <location>
        <begin position="255"/>
        <end position="272"/>
    </location>
</feature>
<dbReference type="OrthoDB" id="10252174at2759"/>
<keyword evidence="2" id="KW-0175">Coiled coil</keyword>
<gene>
    <name evidence="4" type="ORF">KP509_27G042800</name>
</gene>
<keyword evidence="5" id="KW-1185">Reference proteome</keyword>
<accession>A0A8T2RIC2</accession>
<comment type="caution">
    <text evidence="4">The sequence shown here is derived from an EMBL/GenBank/DDBJ whole genome shotgun (WGS) entry which is preliminary data.</text>
</comment>
<dbReference type="PANTHER" id="PTHR10331:SF6">
    <property type="entry name" value="SPINDLE ASSEMBLY ABNORMAL 4"/>
    <property type="match status" value="1"/>
</dbReference>
<proteinExistence type="inferred from homology"/>
<feature type="compositionally biased region" description="Low complexity" evidence="3">
    <location>
        <begin position="176"/>
        <end position="186"/>
    </location>
</feature>
<dbReference type="Proteomes" id="UP000825935">
    <property type="component" value="Chromosome 27"/>
</dbReference>
<sequence>MNFCKSTQYDTYADPAVYDEDHLESLYGLHNHLDHTGARGATTLSYQQSDDFETFDDKNILANIIESNRQSMLWNQGILKKNTSMFSSQEEDFLSKNSMLLASFEVPEHCVRRSAKGIQPLAEDCCSEDTAEEIDVSTLSDSRTFSKNDEHVRNFGGVNSVDTSENSVDKSKEATHSNGMSSWSSHNSEEIDYQSHSEDLLDGFDAVMMRKYVKSKGEHPHGKNTGKMLMKNVASVSRLSGPAESVRSSACVPQRADEKRSSNRSEDLERTDAVPQEVSSNVPLVKPVGSAQLKDRMMLHVDDDTTTIESLEEKNVVHKALKKSSVTKENPEFEALQHEVFELRKENGNFRKLLKETEQKLNSLSDEKVLWEQQKLSEMSSFNAFKESETQRLKKERAKLEKQAKLLAQLPSKKERNEIEDLKSKIASLISEQAKKSSLQNLTINRLRRTIADLTEEKDALKEEVKRYERFLHSEFDGNTYNRRKTTAPKLLATENSESVRRT</sequence>
<evidence type="ECO:0000256" key="1">
    <source>
        <dbReference type="ARBA" id="ARBA00005627"/>
    </source>
</evidence>